<evidence type="ECO:0000313" key="3">
    <source>
        <dbReference type="Proteomes" id="UP000265040"/>
    </source>
</evidence>
<protein>
    <submittedName>
        <fullName evidence="2">Uncharacterized protein</fullName>
    </submittedName>
</protein>
<sequence length="131" mass="15205">MEDPKRTSEPINSVHQDEIWKAHLKLEKDSADVWPKKWGFLTDAYKEYKRESLKLKREIPVEVPHHLEEQPATPPETRINVGPSPSVPQTTQALIGWRSTRPQLQLEQYGSVHHGRRSFLKELGWPLSGCY</sequence>
<dbReference type="AlphaFoldDB" id="A0AAQ6IRD3"/>
<organism evidence="2 3">
    <name type="scientific">Anabas testudineus</name>
    <name type="common">Climbing perch</name>
    <name type="synonym">Anthias testudineus</name>
    <dbReference type="NCBI Taxonomy" id="64144"/>
    <lineage>
        <taxon>Eukaryota</taxon>
        <taxon>Metazoa</taxon>
        <taxon>Chordata</taxon>
        <taxon>Craniata</taxon>
        <taxon>Vertebrata</taxon>
        <taxon>Euteleostomi</taxon>
        <taxon>Actinopterygii</taxon>
        <taxon>Neopterygii</taxon>
        <taxon>Teleostei</taxon>
        <taxon>Neoteleostei</taxon>
        <taxon>Acanthomorphata</taxon>
        <taxon>Anabantaria</taxon>
        <taxon>Anabantiformes</taxon>
        <taxon>Anabantoidei</taxon>
        <taxon>Anabantidae</taxon>
        <taxon>Anabas</taxon>
    </lineage>
</organism>
<proteinExistence type="predicted"/>
<reference evidence="2" key="2">
    <citation type="submission" date="2025-08" db="UniProtKB">
        <authorList>
            <consortium name="Ensembl"/>
        </authorList>
    </citation>
    <scope>IDENTIFICATION</scope>
</reference>
<dbReference type="Proteomes" id="UP000265040">
    <property type="component" value="Chromosome 5"/>
</dbReference>
<gene>
    <name evidence="2" type="primary">C20orf85</name>
</gene>
<dbReference type="InterPro" id="IPR020339">
    <property type="entry name" value="C20orf85-like"/>
</dbReference>
<evidence type="ECO:0000313" key="2">
    <source>
        <dbReference type="Ensembl" id="ENSATEP00000078144.1"/>
    </source>
</evidence>
<dbReference type="GeneTree" id="ENSGT00940000154459"/>
<reference evidence="2 3" key="1">
    <citation type="submission" date="2021-04" db="EMBL/GenBank/DDBJ databases">
        <authorList>
            <consortium name="Wellcome Sanger Institute Data Sharing"/>
        </authorList>
    </citation>
    <scope>NUCLEOTIDE SEQUENCE [LARGE SCALE GENOMIC DNA]</scope>
</reference>
<accession>A0AAQ6IRD3</accession>
<dbReference type="PANTHER" id="PTHR31909:SF3">
    <property type="entry name" value="SIMILAR TO PROTEIN C20ORF85 HOMOLOG"/>
    <property type="match status" value="1"/>
</dbReference>
<dbReference type="Ensembl" id="ENSATET00000074663.1">
    <property type="protein sequence ID" value="ENSATEP00000078144.1"/>
    <property type="gene ID" value="ENSATEG00000031543.1"/>
</dbReference>
<name>A0AAQ6IRD3_ANATE</name>
<evidence type="ECO:0000256" key="1">
    <source>
        <dbReference type="SAM" id="MobiDB-lite"/>
    </source>
</evidence>
<reference evidence="2" key="3">
    <citation type="submission" date="2025-09" db="UniProtKB">
        <authorList>
            <consortium name="Ensembl"/>
        </authorList>
    </citation>
    <scope>IDENTIFICATION</scope>
</reference>
<dbReference type="PANTHER" id="PTHR31909">
    <property type="entry name" value="CHROMOSOME 20 ORF85 FAMILY MEMBER"/>
    <property type="match status" value="1"/>
</dbReference>
<keyword evidence="3" id="KW-1185">Reference proteome</keyword>
<dbReference type="Pfam" id="PF14945">
    <property type="entry name" value="LLC1"/>
    <property type="match status" value="1"/>
</dbReference>
<feature type="region of interest" description="Disordered" evidence="1">
    <location>
        <begin position="64"/>
        <end position="90"/>
    </location>
</feature>